<dbReference type="Proteomes" id="UP000056209">
    <property type="component" value="Unassembled WGS sequence"/>
</dbReference>
<gene>
    <name evidence="2" type="ORF">DEIGR_310034</name>
</gene>
<keyword evidence="2" id="KW-0223">Dioxygenase</keyword>
<name>A0A100HML8_9DEIO</name>
<dbReference type="RefSeq" id="WP_083524268.1">
    <property type="nucleotide sequence ID" value="NZ_BCMS01000003.1"/>
</dbReference>
<dbReference type="InterPro" id="IPR029068">
    <property type="entry name" value="Glyas_Bleomycin-R_OHBP_Dase"/>
</dbReference>
<dbReference type="OrthoDB" id="9813630at2"/>
<evidence type="ECO:0000313" key="2">
    <source>
        <dbReference type="EMBL" id="GAQ23515.1"/>
    </source>
</evidence>
<accession>A0A100HML8</accession>
<evidence type="ECO:0000313" key="3">
    <source>
        <dbReference type="Proteomes" id="UP000056209"/>
    </source>
</evidence>
<dbReference type="GO" id="GO:0051213">
    <property type="term" value="F:dioxygenase activity"/>
    <property type="evidence" value="ECO:0007669"/>
    <property type="project" value="UniProtKB-KW"/>
</dbReference>
<dbReference type="EMBL" id="BCMS01000003">
    <property type="protein sequence ID" value="GAQ23515.1"/>
    <property type="molecule type" value="Genomic_DNA"/>
</dbReference>
<dbReference type="InterPro" id="IPR037523">
    <property type="entry name" value="VOC_core"/>
</dbReference>
<dbReference type="AlphaFoldDB" id="A0A100HML8"/>
<dbReference type="SUPFAM" id="SSF54593">
    <property type="entry name" value="Glyoxalase/Bleomycin resistance protein/Dihydroxybiphenyl dioxygenase"/>
    <property type="match status" value="1"/>
</dbReference>
<protein>
    <submittedName>
        <fullName evidence="2">Glyoxalase/bleomycin resistance protein/dioxygenase</fullName>
    </submittedName>
</protein>
<comment type="caution">
    <text evidence="2">The sequence shown here is derived from an EMBL/GenBank/DDBJ whole genome shotgun (WGS) entry which is preliminary data.</text>
</comment>
<keyword evidence="3" id="KW-1185">Reference proteome</keyword>
<dbReference type="Gene3D" id="3.10.180.10">
    <property type="entry name" value="2,3-Dihydroxybiphenyl 1,2-Dioxygenase, domain 1"/>
    <property type="match status" value="1"/>
</dbReference>
<proteinExistence type="predicted"/>
<organism evidence="2 3">
    <name type="scientific">Deinococcus grandis</name>
    <dbReference type="NCBI Taxonomy" id="57498"/>
    <lineage>
        <taxon>Bacteria</taxon>
        <taxon>Thermotogati</taxon>
        <taxon>Deinococcota</taxon>
        <taxon>Deinococci</taxon>
        <taxon>Deinococcales</taxon>
        <taxon>Deinococcaceae</taxon>
        <taxon>Deinococcus</taxon>
    </lineage>
</organism>
<reference evidence="3" key="1">
    <citation type="submission" date="2015-11" db="EMBL/GenBank/DDBJ databases">
        <title>Draft Genome Sequence of the Radioresistant Bacterium Deinococcus grandis, Isolated from Freshwater Fish in Japan.</title>
        <authorList>
            <person name="Satoh K."/>
            <person name="Onodera T."/>
            <person name="Omoso K."/>
            <person name="Takeda-Yano K."/>
            <person name="Katayama T."/>
            <person name="Oono Y."/>
            <person name="Narumi I."/>
        </authorList>
    </citation>
    <scope>NUCLEOTIDE SEQUENCE [LARGE SCALE GENOMIC DNA]</scope>
    <source>
        <strain evidence="3">ATCC 43672</strain>
    </source>
</reference>
<dbReference type="PANTHER" id="PTHR39175:SF1">
    <property type="entry name" value="FAMILY PROTEIN, PUTATIVE (AFU_ORTHOLOGUE AFUA_3G15060)-RELATED"/>
    <property type="match status" value="1"/>
</dbReference>
<evidence type="ECO:0000259" key="1">
    <source>
        <dbReference type="PROSITE" id="PS51819"/>
    </source>
</evidence>
<feature type="domain" description="VOC" evidence="1">
    <location>
        <begin position="4"/>
        <end position="118"/>
    </location>
</feature>
<dbReference type="PROSITE" id="PS51819">
    <property type="entry name" value="VOC"/>
    <property type="match status" value="1"/>
</dbReference>
<sequence>MILGLDHVQVNAPRGHEEDARAFFGAFLGLEELQKPEALRGNGGVWFALPDGRQIHTGVTAAFVPSEKGHVCLFCNDLDAVLVRAEQFGVVCSLDTRLPLRRLYCSDPWGNRTEIVEGRHTQ</sequence>
<dbReference type="PANTHER" id="PTHR39175">
    <property type="entry name" value="FAMILY PROTEIN, PUTATIVE (AFU_ORTHOLOGUE AFUA_3G15060)-RELATED"/>
    <property type="match status" value="1"/>
</dbReference>
<keyword evidence="2" id="KW-0560">Oxidoreductase</keyword>